<dbReference type="Proteomes" id="UP001549098">
    <property type="component" value="Unassembled WGS sequence"/>
</dbReference>
<comment type="caution">
    <text evidence="1">The sequence shown here is derived from an EMBL/GenBank/DDBJ whole genome shotgun (WGS) entry which is preliminary data.</text>
</comment>
<accession>A0ABV2F5E2</accession>
<evidence type="ECO:0000313" key="1">
    <source>
        <dbReference type="EMBL" id="MET3546975.1"/>
    </source>
</evidence>
<sequence>MVSILLMRQSLHHRHLTTKVIKYKSRQTNLSIPHNIIGENPKVQMESMRVENNKKAFKAGSLVGLCFLYTENVRKDYHLFTISRYDQTSTDC</sequence>
<dbReference type="EMBL" id="JBEPLV010000003">
    <property type="protein sequence ID" value="MET3546975.1"/>
    <property type="molecule type" value="Genomic_DNA"/>
</dbReference>
<proteinExistence type="predicted"/>
<gene>
    <name evidence="1" type="ORF">ABID47_003591</name>
</gene>
<name>A0ABV2F5E2_9BACL</name>
<reference evidence="1 2" key="1">
    <citation type="submission" date="2024-06" db="EMBL/GenBank/DDBJ databases">
        <title>Genomic Encyclopedia of Type Strains, Phase IV (KMG-IV): sequencing the most valuable type-strain genomes for metagenomic binning, comparative biology and taxonomic classification.</title>
        <authorList>
            <person name="Goeker M."/>
        </authorList>
    </citation>
    <scope>NUCLEOTIDE SEQUENCE [LARGE SCALE GENOMIC DNA]</scope>
    <source>
        <strain evidence="1 2">DSM 17253</strain>
    </source>
</reference>
<protein>
    <submittedName>
        <fullName evidence="1">Uncharacterized protein</fullName>
    </submittedName>
</protein>
<evidence type="ECO:0000313" key="2">
    <source>
        <dbReference type="Proteomes" id="UP001549098"/>
    </source>
</evidence>
<keyword evidence="2" id="KW-1185">Reference proteome</keyword>
<organism evidence="1 2">
    <name type="scientific">Paenibacillus favisporus</name>
    <dbReference type="NCBI Taxonomy" id="221028"/>
    <lineage>
        <taxon>Bacteria</taxon>
        <taxon>Bacillati</taxon>
        <taxon>Bacillota</taxon>
        <taxon>Bacilli</taxon>
        <taxon>Bacillales</taxon>
        <taxon>Paenibacillaceae</taxon>
        <taxon>Paenibacillus</taxon>
    </lineage>
</organism>